<accession>A0A8E0S711</accession>
<dbReference type="PANTHER" id="PTHR13281">
    <property type="entry name" value="TRANSMEMBRANE PROTEIN 70, MITOCHONDRIAL"/>
    <property type="match status" value="1"/>
</dbReference>
<dbReference type="AlphaFoldDB" id="A0A8E0S711"/>
<keyword evidence="3 4" id="KW-0812">Transmembrane</keyword>
<evidence type="ECO:0000313" key="5">
    <source>
        <dbReference type="Proteomes" id="UP000728185"/>
    </source>
</evidence>
<dbReference type="Pfam" id="PF06979">
    <property type="entry name" value="TMEM70"/>
    <property type="match status" value="1"/>
</dbReference>
<reference evidence="4" key="1">
    <citation type="submission" date="2019-05" db="EMBL/GenBank/DDBJ databases">
        <title>Annotation for the trematode Fasciolopsis buski.</title>
        <authorList>
            <person name="Choi Y.-J."/>
        </authorList>
    </citation>
    <scope>NUCLEOTIDE SEQUENCE</scope>
    <source>
        <strain evidence="4">HT</strain>
        <tissue evidence="4">Whole worm</tissue>
    </source>
</reference>
<gene>
    <name evidence="4" type="ORF">FBUS_04609</name>
</gene>
<evidence type="ECO:0000256" key="2">
    <source>
        <dbReference type="SAM" id="MobiDB-lite"/>
    </source>
</evidence>
<comment type="similarity">
    <text evidence="1">Belongs to the TMEM70 family.</text>
</comment>
<keyword evidence="3" id="KW-0472">Membrane</keyword>
<dbReference type="EMBL" id="LUCM01002137">
    <property type="protein sequence ID" value="KAA0197788.1"/>
    <property type="molecule type" value="Genomic_DNA"/>
</dbReference>
<dbReference type="GO" id="GO:0031966">
    <property type="term" value="C:mitochondrial membrane"/>
    <property type="evidence" value="ECO:0007669"/>
    <property type="project" value="TreeGrafter"/>
</dbReference>
<proteinExistence type="inferred from homology"/>
<evidence type="ECO:0000256" key="3">
    <source>
        <dbReference type="SAM" id="Phobius"/>
    </source>
</evidence>
<evidence type="ECO:0000256" key="1">
    <source>
        <dbReference type="ARBA" id="ARBA00005280"/>
    </source>
</evidence>
<dbReference type="PANTHER" id="PTHR13281:SF0">
    <property type="entry name" value="TRANSMEMBRANE PROTEIN 70, MITOCHONDRIAL"/>
    <property type="match status" value="1"/>
</dbReference>
<organism evidence="4 5">
    <name type="scientific">Fasciolopsis buskii</name>
    <dbReference type="NCBI Taxonomy" id="27845"/>
    <lineage>
        <taxon>Eukaryota</taxon>
        <taxon>Metazoa</taxon>
        <taxon>Spiralia</taxon>
        <taxon>Lophotrochozoa</taxon>
        <taxon>Platyhelminthes</taxon>
        <taxon>Trematoda</taxon>
        <taxon>Digenea</taxon>
        <taxon>Plagiorchiida</taxon>
        <taxon>Echinostomata</taxon>
        <taxon>Echinostomatoidea</taxon>
        <taxon>Fasciolidae</taxon>
        <taxon>Fasciolopsis</taxon>
    </lineage>
</organism>
<dbReference type="InterPro" id="IPR045325">
    <property type="entry name" value="TMEM70/TMEM186/TMEM223"/>
</dbReference>
<feature type="transmembrane region" description="Helical" evidence="3">
    <location>
        <begin position="30"/>
        <end position="54"/>
    </location>
</feature>
<comment type="caution">
    <text evidence="4">The sequence shown here is derived from an EMBL/GenBank/DDBJ whole genome shotgun (WGS) entry which is preliminary data.</text>
</comment>
<sequence length="166" mass="18726">MQRNLANKTTEPPPEDPRGTLVYRSSNRNIVFYAKAFSLFSSSVILSFQPFIVLKLSNSGLTIVAVVCGLGFSFLTPLLLHLITRSHVHKLYYNDTTKIFTAYTRGLFLTQKQLSFTAAEVSFCEPGFSMANLAVRGTPLFISEIDFPDLVLYKHLMGFDRPMKFN</sequence>
<feature type="transmembrane region" description="Helical" evidence="3">
    <location>
        <begin position="60"/>
        <end position="83"/>
    </location>
</feature>
<feature type="compositionally biased region" description="Polar residues" evidence="2">
    <location>
        <begin position="1"/>
        <end position="10"/>
    </location>
</feature>
<keyword evidence="5" id="KW-1185">Reference proteome</keyword>
<dbReference type="OrthoDB" id="156886at2759"/>
<dbReference type="Proteomes" id="UP000728185">
    <property type="component" value="Unassembled WGS sequence"/>
</dbReference>
<name>A0A8E0S711_9TREM</name>
<evidence type="ECO:0000313" key="4">
    <source>
        <dbReference type="EMBL" id="KAA0197788.1"/>
    </source>
</evidence>
<protein>
    <submittedName>
        <fullName evidence="4">Transmembrane protein 70 mitochondrial</fullName>
    </submittedName>
</protein>
<keyword evidence="3" id="KW-1133">Transmembrane helix</keyword>
<dbReference type="InterPro" id="IPR009724">
    <property type="entry name" value="TMEM70"/>
</dbReference>
<feature type="region of interest" description="Disordered" evidence="2">
    <location>
        <begin position="1"/>
        <end position="20"/>
    </location>
</feature>
<dbReference type="GO" id="GO:0033615">
    <property type="term" value="P:mitochondrial proton-transporting ATP synthase complex assembly"/>
    <property type="evidence" value="ECO:0007669"/>
    <property type="project" value="TreeGrafter"/>
</dbReference>